<accession>A0A848CKM3</accession>
<dbReference type="Pfam" id="PF03432">
    <property type="entry name" value="Relaxase"/>
    <property type="match status" value="1"/>
</dbReference>
<comment type="caution">
    <text evidence="3">The sequence shown here is derived from an EMBL/GenBank/DDBJ whole genome shotgun (WGS) entry which is preliminary data.</text>
</comment>
<evidence type="ECO:0000313" key="3">
    <source>
        <dbReference type="EMBL" id="NME58236.1"/>
    </source>
</evidence>
<organism evidence="3 4">
    <name type="scientific">Dorea formicigenerans</name>
    <dbReference type="NCBI Taxonomy" id="39486"/>
    <lineage>
        <taxon>Bacteria</taxon>
        <taxon>Bacillati</taxon>
        <taxon>Bacillota</taxon>
        <taxon>Clostridia</taxon>
        <taxon>Lachnospirales</taxon>
        <taxon>Lachnospiraceae</taxon>
        <taxon>Dorea</taxon>
    </lineage>
</organism>
<proteinExistence type="predicted"/>
<feature type="domain" description="MobA/VirD2-like nuclease" evidence="2">
    <location>
        <begin position="28"/>
        <end position="161"/>
    </location>
</feature>
<evidence type="ECO:0000256" key="1">
    <source>
        <dbReference type="SAM" id="Coils"/>
    </source>
</evidence>
<dbReference type="Proteomes" id="UP000580130">
    <property type="component" value="Unassembled WGS sequence"/>
</dbReference>
<dbReference type="EMBL" id="JABAFX010000042">
    <property type="protein sequence ID" value="NME58236.1"/>
    <property type="molecule type" value="Genomic_DNA"/>
</dbReference>
<reference evidence="3 4" key="1">
    <citation type="submission" date="2020-04" db="EMBL/GenBank/DDBJ databases">
        <authorList>
            <person name="Hitch T.C.A."/>
            <person name="Wylensek D."/>
            <person name="Clavel T."/>
        </authorList>
    </citation>
    <scope>NUCLEOTIDE SEQUENCE [LARGE SCALE GENOMIC DNA]</scope>
    <source>
        <strain evidence="3 4">BSM-383-APC-5F</strain>
    </source>
</reference>
<keyword evidence="1" id="KW-0175">Coiled coil</keyword>
<dbReference type="RefSeq" id="WP_168934186.1">
    <property type="nucleotide sequence ID" value="NZ_JABAFX010000042.1"/>
</dbReference>
<protein>
    <submittedName>
        <fullName evidence="3">Relaxase/mobilization nuclease domain-containing protein</fullName>
    </submittedName>
</protein>
<dbReference type="AlphaFoldDB" id="A0A848CKM3"/>
<sequence>MAATRLIALHVNKGKTVAQCLADRTDYSQNASKTNDGEFISSYECDPKTADEEFLLSKRQYQHITGRQQKNNIIAYQIRQSFKPGEITPEEANQVGYETAMRWTKGKHAFIVATHIDKAHIHNHIIYNSTSVDCSRKFNNFFLSGLAVQKLSDRVCAEHGLSIITPKPYRERQKRTVFPKKRTQRDELCEAIDSVLKEKPKSFENFVQALADMGFEYKDGKQPAFRGKEQKRFIRLRSLGEGYSEEELRAVISGKSLHKSKGGFREAPEQKQFHLLIDIQSKMAEGKTVGYERWAKKYNRKEAARTVCLLKEKGVDSYEDLLALTDKLTIRFSELSDSIKVAEKRMVEIGALQTHINNYSKTRKTYEAYRKSGYSKKFFEEHRDELMLHKAAKQAFDQLEGKKVPSRQILHEEFNRLLVEKKQAYAEYRQVKKEMQEYLIAKQTVETILNIDKKKEQNRLPANLKSLLHHILIDHDTKLPAFQAKGFQNFFSGFDHS</sequence>
<name>A0A848CKM3_9FIRM</name>
<evidence type="ECO:0000259" key="2">
    <source>
        <dbReference type="Pfam" id="PF03432"/>
    </source>
</evidence>
<dbReference type="InterPro" id="IPR005094">
    <property type="entry name" value="Endonuclease_MobA/VirD2"/>
</dbReference>
<evidence type="ECO:0000313" key="4">
    <source>
        <dbReference type="Proteomes" id="UP000580130"/>
    </source>
</evidence>
<feature type="coiled-coil region" evidence="1">
    <location>
        <begin position="414"/>
        <end position="441"/>
    </location>
</feature>
<gene>
    <name evidence="3" type="ORF">HF855_12705</name>
</gene>